<gene>
    <name evidence="1" type="ORF">F4820DRAFT_210254</name>
</gene>
<protein>
    <submittedName>
        <fullName evidence="1">Serine hydrolase-domain-containing protein</fullName>
    </submittedName>
</protein>
<name>A0ACB9Z7H8_9PEZI</name>
<sequence length="357" mass="38052">MRFLCLPGAYGSAKNFGVQLGPFAKHMEDRGLATFAFTQGAHEVDPPAGWENYFGSRPLYRFIDGGRQGQGDDPFEVVRRVRHIPRGLSPEATLRLFSKRPDGQQAADFDWTPFRDALDRLLRVVEDDPEIDGLIGYSEGAMMAACICAEENRRWEEEGIPRRIKFAIFFAGTPPLVREGDGFVAKLADEHGTVIGIPTFHVFGSNDPLVYSSVALYNCCDPDAAQLYDHGLGHLVPRDADNVEQLGDTLSDVITRINNEQQAAATATENAAAAAAAAAASKDDEPAVAVVAVAVANEYITSSSSSSAESTTASGSSAPSSAASSAGSTTAESDLDSRSSHGLESEVVDGIAKIHLK</sequence>
<dbReference type="Proteomes" id="UP001497700">
    <property type="component" value="Unassembled WGS sequence"/>
</dbReference>
<reference evidence="1 2" key="1">
    <citation type="journal article" date="2022" name="New Phytol.">
        <title>Ecological generalism drives hyperdiversity of secondary metabolite gene clusters in xylarialean endophytes.</title>
        <authorList>
            <person name="Franco M.E.E."/>
            <person name="Wisecaver J.H."/>
            <person name="Arnold A.E."/>
            <person name="Ju Y.M."/>
            <person name="Slot J.C."/>
            <person name="Ahrendt S."/>
            <person name="Moore L.P."/>
            <person name="Eastman K.E."/>
            <person name="Scott K."/>
            <person name="Konkel Z."/>
            <person name="Mondo S.J."/>
            <person name="Kuo A."/>
            <person name="Hayes R.D."/>
            <person name="Haridas S."/>
            <person name="Andreopoulos B."/>
            <person name="Riley R."/>
            <person name="LaButti K."/>
            <person name="Pangilinan J."/>
            <person name="Lipzen A."/>
            <person name="Amirebrahimi M."/>
            <person name="Yan J."/>
            <person name="Adam C."/>
            <person name="Keymanesh K."/>
            <person name="Ng V."/>
            <person name="Louie K."/>
            <person name="Northen T."/>
            <person name="Drula E."/>
            <person name="Henrissat B."/>
            <person name="Hsieh H.M."/>
            <person name="Youens-Clark K."/>
            <person name="Lutzoni F."/>
            <person name="Miadlikowska J."/>
            <person name="Eastwood D.C."/>
            <person name="Hamelin R.C."/>
            <person name="Grigoriev I.V."/>
            <person name="U'Ren J.M."/>
        </authorList>
    </citation>
    <scope>NUCLEOTIDE SEQUENCE [LARGE SCALE GENOMIC DNA]</scope>
    <source>
        <strain evidence="1 2">CBS 119005</strain>
    </source>
</reference>
<dbReference type="EMBL" id="MU393448">
    <property type="protein sequence ID" value="KAI4867364.1"/>
    <property type="molecule type" value="Genomic_DNA"/>
</dbReference>
<keyword evidence="1" id="KW-0378">Hydrolase</keyword>
<organism evidence="1 2">
    <name type="scientific">Hypoxylon rubiginosum</name>
    <dbReference type="NCBI Taxonomy" id="110542"/>
    <lineage>
        <taxon>Eukaryota</taxon>
        <taxon>Fungi</taxon>
        <taxon>Dikarya</taxon>
        <taxon>Ascomycota</taxon>
        <taxon>Pezizomycotina</taxon>
        <taxon>Sordariomycetes</taxon>
        <taxon>Xylariomycetidae</taxon>
        <taxon>Xylariales</taxon>
        <taxon>Hypoxylaceae</taxon>
        <taxon>Hypoxylon</taxon>
    </lineage>
</organism>
<comment type="caution">
    <text evidence="1">The sequence shown here is derived from an EMBL/GenBank/DDBJ whole genome shotgun (WGS) entry which is preliminary data.</text>
</comment>
<evidence type="ECO:0000313" key="2">
    <source>
        <dbReference type="Proteomes" id="UP001497700"/>
    </source>
</evidence>
<proteinExistence type="predicted"/>
<accession>A0ACB9Z7H8</accession>
<evidence type="ECO:0000313" key="1">
    <source>
        <dbReference type="EMBL" id="KAI4867364.1"/>
    </source>
</evidence>
<keyword evidence="2" id="KW-1185">Reference proteome</keyword>